<feature type="transmembrane region" description="Helical" evidence="1">
    <location>
        <begin position="252"/>
        <end position="271"/>
    </location>
</feature>
<dbReference type="OrthoDB" id="3349377at2759"/>
<protein>
    <submittedName>
        <fullName evidence="2">Uncharacterized protein</fullName>
    </submittedName>
</protein>
<organism evidence="2 3">
    <name type="scientific">Pyrrhoderma noxium</name>
    <dbReference type="NCBI Taxonomy" id="2282107"/>
    <lineage>
        <taxon>Eukaryota</taxon>
        <taxon>Fungi</taxon>
        <taxon>Dikarya</taxon>
        <taxon>Basidiomycota</taxon>
        <taxon>Agaricomycotina</taxon>
        <taxon>Agaricomycetes</taxon>
        <taxon>Hymenochaetales</taxon>
        <taxon>Hymenochaetaceae</taxon>
        <taxon>Pyrrhoderma</taxon>
    </lineage>
</organism>
<feature type="transmembrane region" description="Helical" evidence="1">
    <location>
        <begin position="59"/>
        <end position="78"/>
    </location>
</feature>
<keyword evidence="3" id="KW-1185">Reference proteome</keyword>
<comment type="caution">
    <text evidence="2">The sequence shown here is derived from an EMBL/GenBank/DDBJ whole genome shotgun (WGS) entry which is preliminary data.</text>
</comment>
<feature type="transmembrane region" description="Helical" evidence="1">
    <location>
        <begin position="122"/>
        <end position="144"/>
    </location>
</feature>
<keyword evidence="1" id="KW-0472">Membrane</keyword>
<evidence type="ECO:0000256" key="1">
    <source>
        <dbReference type="SAM" id="Phobius"/>
    </source>
</evidence>
<keyword evidence="1" id="KW-1133">Transmembrane helix</keyword>
<accession>A0A286UAQ0</accession>
<name>A0A286UAQ0_9AGAM</name>
<evidence type="ECO:0000313" key="3">
    <source>
        <dbReference type="Proteomes" id="UP000217199"/>
    </source>
</evidence>
<dbReference type="InParanoid" id="A0A286UAQ0"/>
<keyword evidence="1" id="KW-0812">Transmembrane</keyword>
<dbReference type="EMBL" id="NBII01000008">
    <property type="protein sequence ID" value="PAV16650.1"/>
    <property type="molecule type" value="Genomic_DNA"/>
</dbReference>
<sequence>MASFLNYPTSERIIKDIYFIRLQSYISLSSLVLYLYYYGMPILGYTRRILIRTVTTLDSVISVMWGTRFGLGKILFYFIFHSALRHFCEYQLLSYKRIYGNVSSLELSLNIILSFGTARNNVINAISYISAFIIILFGDFALHLKLYALYRKSRKILTFLIVIAISMVIYYLSLAIMIIKNWTTILTTDPEANLSTRSALYPSYYNRILIPKLITEGVMLVLALRVGVKNMRQNRGIEMSNSLSNILVKDSIFYFVVIFSLCLFHQLLWSLADPEIFGLTPPFSLTLASILSQHLLVTIRIQASRRERMETDFSLEGIQFQSGLGFDEGVPNRSFGSIHPSLLTQDLQPHINRLV</sequence>
<dbReference type="Proteomes" id="UP000217199">
    <property type="component" value="Unassembled WGS sequence"/>
</dbReference>
<feature type="transmembrane region" description="Helical" evidence="1">
    <location>
        <begin position="208"/>
        <end position="228"/>
    </location>
</feature>
<evidence type="ECO:0000313" key="2">
    <source>
        <dbReference type="EMBL" id="PAV16650.1"/>
    </source>
</evidence>
<feature type="transmembrane region" description="Helical" evidence="1">
    <location>
        <begin position="18"/>
        <end position="39"/>
    </location>
</feature>
<proteinExistence type="predicted"/>
<feature type="transmembrane region" description="Helical" evidence="1">
    <location>
        <begin position="283"/>
        <end position="301"/>
    </location>
</feature>
<gene>
    <name evidence="2" type="ORF">PNOK_0827000</name>
</gene>
<dbReference type="AlphaFoldDB" id="A0A286UAQ0"/>
<feature type="transmembrane region" description="Helical" evidence="1">
    <location>
        <begin position="156"/>
        <end position="179"/>
    </location>
</feature>
<reference evidence="2 3" key="1">
    <citation type="journal article" date="2017" name="Mol. Ecol.">
        <title>Comparative and population genomic landscape of Phellinus noxius: A hypervariable fungus causing root rot in trees.</title>
        <authorList>
            <person name="Chung C.L."/>
            <person name="Lee T.J."/>
            <person name="Akiba M."/>
            <person name="Lee H.H."/>
            <person name="Kuo T.H."/>
            <person name="Liu D."/>
            <person name="Ke H.M."/>
            <person name="Yokoi T."/>
            <person name="Roa M.B."/>
            <person name="Lu M.J."/>
            <person name="Chang Y.Y."/>
            <person name="Ann P.J."/>
            <person name="Tsai J.N."/>
            <person name="Chen C.Y."/>
            <person name="Tzean S.S."/>
            <person name="Ota Y."/>
            <person name="Hattori T."/>
            <person name="Sahashi N."/>
            <person name="Liou R.F."/>
            <person name="Kikuchi T."/>
            <person name="Tsai I.J."/>
        </authorList>
    </citation>
    <scope>NUCLEOTIDE SEQUENCE [LARGE SCALE GENOMIC DNA]</scope>
    <source>
        <strain evidence="2 3">FFPRI411160</strain>
    </source>
</reference>